<organism evidence="2 3">
    <name type="scientific">Paraglomus brasilianum</name>
    <dbReference type="NCBI Taxonomy" id="144538"/>
    <lineage>
        <taxon>Eukaryota</taxon>
        <taxon>Fungi</taxon>
        <taxon>Fungi incertae sedis</taxon>
        <taxon>Mucoromycota</taxon>
        <taxon>Glomeromycotina</taxon>
        <taxon>Glomeromycetes</taxon>
        <taxon>Paraglomerales</taxon>
        <taxon>Paraglomeraceae</taxon>
        <taxon>Paraglomus</taxon>
    </lineage>
</organism>
<dbReference type="Proteomes" id="UP000789739">
    <property type="component" value="Unassembled WGS sequence"/>
</dbReference>
<reference evidence="2" key="1">
    <citation type="submission" date="2021-06" db="EMBL/GenBank/DDBJ databases">
        <authorList>
            <person name="Kallberg Y."/>
            <person name="Tangrot J."/>
            <person name="Rosling A."/>
        </authorList>
    </citation>
    <scope>NUCLEOTIDE SEQUENCE</scope>
    <source>
        <strain evidence="2">BR232B</strain>
    </source>
</reference>
<proteinExistence type="predicted"/>
<feature type="compositionally biased region" description="Low complexity" evidence="1">
    <location>
        <begin position="60"/>
        <end position="71"/>
    </location>
</feature>
<dbReference type="EMBL" id="CAJVPI010000397">
    <property type="protein sequence ID" value="CAG8529766.1"/>
    <property type="molecule type" value="Genomic_DNA"/>
</dbReference>
<evidence type="ECO:0000256" key="1">
    <source>
        <dbReference type="SAM" id="MobiDB-lite"/>
    </source>
</evidence>
<feature type="compositionally biased region" description="Basic and acidic residues" evidence="1">
    <location>
        <begin position="27"/>
        <end position="39"/>
    </location>
</feature>
<dbReference type="AlphaFoldDB" id="A0A9N9AIW3"/>
<sequence length="217" mass="24626">MPFRLGRRRNDSGSTGSFSTATPPGTPRDKVAFDLKDDSNPNDITAEPEEIEKDDHEQVTPTATASSTSFSDLPTTLKPDWADDIPPDTTDDSSQSRTRRKLMLRDEEPNIQTDREAKITDGQFQKWYENGELNVFGYIVIINSGRNNISFVITFYRGSGGLDLWWARDFGRWRNHDLCVIVTVNHGLVKRKGFTMEDLEGLDILKKAWRKAIGSRE</sequence>
<protein>
    <submittedName>
        <fullName evidence="2">4468_t:CDS:1</fullName>
    </submittedName>
</protein>
<keyword evidence="3" id="KW-1185">Reference proteome</keyword>
<evidence type="ECO:0000313" key="3">
    <source>
        <dbReference type="Proteomes" id="UP000789739"/>
    </source>
</evidence>
<name>A0A9N9AIW3_9GLOM</name>
<dbReference type="OrthoDB" id="2321699at2759"/>
<feature type="compositionally biased region" description="Polar residues" evidence="1">
    <location>
        <begin position="12"/>
        <end position="23"/>
    </location>
</feature>
<gene>
    <name evidence="2" type="ORF">PBRASI_LOCUS4050</name>
</gene>
<feature type="compositionally biased region" description="Acidic residues" evidence="1">
    <location>
        <begin position="82"/>
        <end position="91"/>
    </location>
</feature>
<evidence type="ECO:0000313" key="2">
    <source>
        <dbReference type="EMBL" id="CAG8529766.1"/>
    </source>
</evidence>
<comment type="caution">
    <text evidence="2">The sequence shown here is derived from an EMBL/GenBank/DDBJ whole genome shotgun (WGS) entry which is preliminary data.</text>
</comment>
<feature type="region of interest" description="Disordered" evidence="1">
    <location>
        <begin position="1"/>
        <end position="100"/>
    </location>
</feature>
<accession>A0A9N9AIW3</accession>